<dbReference type="PANTHER" id="PTHR43734">
    <property type="entry name" value="PHYTOENE DESATURASE"/>
    <property type="match status" value="1"/>
</dbReference>
<accession>A0A7K3NG62</accession>
<organism evidence="3 4">
    <name type="scientific">Desulfolutivibrio sulfodismutans</name>
    <dbReference type="NCBI Taxonomy" id="63561"/>
    <lineage>
        <taxon>Bacteria</taxon>
        <taxon>Pseudomonadati</taxon>
        <taxon>Thermodesulfobacteriota</taxon>
        <taxon>Desulfovibrionia</taxon>
        <taxon>Desulfovibrionales</taxon>
        <taxon>Desulfovibrionaceae</taxon>
        <taxon>Desulfolutivibrio</taxon>
    </lineage>
</organism>
<sequence length="457" mass="50803">MRVKYLIIGAGPTGLGAADRLRELGHNDFLVLEAEGHVGGLSASFTDPAGFTWDLGGHVVFSHFEHFDRLLDDLLGDHVLTHQREAWIRLADTWVPYPFQNNIRRLPPDMVWECVQGLLAVARNGASASPPAHFREWIEKSFGPGIARLFMLPYNFKVWAHPPETMSHRWIGERVSVVDLARVLENIIRSRDDVSWGPNRTFAFPLTGGTGEIYRRLAARFADRVRLGQKTVAVDMATKTVRTAAGMTVSYDRLLTTMPLDRFVLDVAQGLPEAARQAAARLKHNGALIAGIGIDGHRSDSKCWMYFPESNCPFYRVTNFHNYSYNNTPAPDGTVPRHRALMTEISFSGYKPEDGADHIKRAVAGLGAAGLLEPGEDARVVSTWQTRLDYAYPIPCLSRDGALAVIQPLLEAADIFSRGRFGGFKYEVGNMDHSVMQGVQWAERMVAGTPETVYRLG</sequence>
<dbReference type="InterPro" id="IPR036188">
    <property type="entry name" value="FAD/NAD-bd_sf"/>
</dbReference>
<protein>
    <submittedName>
        <fullName evidence="3">NAD(P)-binding protein</fullName>
    </submittedName>
</protein>
<dbReference type="PRINTS" id="PR00419">
    <property type="entry name" value="ADXRDTASE"/>
</dbReference>
<keyword evidence="4" id="KW-1185">Reference proteome</keyword>
<proteinExistence type="inferred from homology"/>
<dbReference type="AlphaFoldDB" id="A0A7K3NG62"/>
<dbReference type="InterPro" id="IPR002937">
    <property type="entry name" value="Amino_oxidase"/>
</dbReference>
<feature type="domain" description="Amine oxidase" evidence="2">
    <location>
        <begin position="13"/>
        <end position="366"/>
    </location>
</feature>
<dbReference type="PANTHER" id="PTHR43734:SF4">
    <property type="entry name" value="AMINE OXIDASE DOMAIN-CONTAINING PROTEIN"/>
    <property type="match status" value="1"/>
</dbReference>
<dbReference type="Pfam" id="PF01593">
    <property type="entry name" value="Amino_oxidase"/>
    <property type="match status" value="1"/>
</dbReference>
<evidence type="ECO:0000259" key="2">
    <source>
        <dbReference type="Pfam" id="PF01593"/>
    </source>
</evidence>
<reference evidence="3 4" key="1">
    <citation type="submission" date="2020-02" db="EMBL/GenBank/DDBJ databases">
        <title>Comparative genomics of sulfur disproportionating microorganisms.</title>
        <authorList>
            <person name="Ward L.M."/>
            <person name="Bertran E."/>
            <person name="Johnston D.T."/>
        </authorList>
    </citation>
    <scope>NUCLEOTIDE SEQUENCE [LARGE SCALE GENOMIC DNA]</scope>
    <source>
        <strain evidence="3 4">DSM 3696</strain>
    </source>
</reference>
<dbReference type="Proteomes" id="UP000469724">
    <property type="component" value="Unassembled WGS sequence"/>
</dbReference>
<evidence type="ECO:0000313" key="3">
    <source>
        <dbReference type="EMBL" id="NDY55174.1"/>
    </source>
</evidence>
<dbReference type="Gene3D" id="3.50.50.60">
    <property type="entry name" value="FAD/NAD(P)-binding domain"/>
    <property type="match status" value="1"/>
</dbReference>
<gene>
    <name evidence="3" type="ORF">G3N56_00240</name>
</gene>
<comment type="caution">
    <text evidence="3">The sequence shown here is derived from an EMBL/GenBank/DDBJ whole genome shotgun (WGS) entry which is preliminary data.</text>
</comment>
<evidence type="ECO:0000313" key="4">
    <source>
        <dbReference type="Proteomes" id="UP000469724"/>
    </source>
</evidence>
<dbReference type="SUPFAM" id="SSF51971">
    <property type="entry name" value="Nucleotide-binding domain"/>
    <property type="match status" value="1"/>
</dbReference>
<comment type="similarity">
    <text evidence="1">Belongs to the carotenoid/retinoid oxidoreductase family.</text>
</comment>
<dbReference type="EMBL" id="JAAGRQ010000001">
    <property type="protein sequence ID" value="NDY55174.1"/>
    <property type="molecule type" value="Genomic_DNA"/>
</dbReference>
<dbReference type="GO" id="GO:0016491">
    <property type="term" value="F:oxidoreductase activity"/>
    <property type="evidence" value="ECO:0007669"/>
    <property type="project" value="InterPro"/>
</dbReference>
<name>A0A7K3NG62_9BACT</name>
<evidence type="ECO:0000256" key="1">
    <source>
        <dbReference type="ARBA" id="ARBA00006046"/>
    </source>
</evidence>
<dbReference type="RefSeq" id="WP_163300230.1">
    <property type="nucleotide sequence ID" value="NZ_JAAGRQ010000001.1"/>
</dbReference>